<dbReference type="RefSeq" id="WP_067546144.1">
    <property type="nucleotide sequence ID" value="NZ_CP012836.1"/>
</dbReference>
<dbReference type="Proteomes" id="UP000073816">
    <property type="component" value="Chromosome"/>
</dbReference>
<dbReference type="Pfam" id="PF00266">
    <property type="entry name" value="Aminotran_5"/>
    <property type="match status" value="1"/>
</dbReference>
<reference evidence="3 4" key="2">
    <citation type="journal article" date="2016" name="Genome Announc.">
        <title>Complete Genome Sequence of Algoriphagus sp. Strain M8-2, Isolated from a Brackish Lake.</title>
        <authorList>
            <person name="Muraguchi Y."/>
            <person name="Kushimoto K."/>
            <person name="Ohtsubo Y."/>
            <person name="Suzuki T."/>
            <person name="Dohra H."/>
            <person name="Kimbara K."/>
            <person name="Shintani M."/>
        </authorList>
    </citation>
    <scope>NUCLEOTIDE SEQUENCE [LARGE SCALE GENOMIC DNA]</scope>
    <source>
        <strain evidence="3 4">M8-2</strain>
    </source>
</reference>
<dbReference type="InterPro" id="IPR015422">
    <property type="entry name" value="PyrdxlP-dep_Trfase_small"/>
</dbReference>
<evidence type="ECO:0000313" key="3">
    <source>
        <dbReference type="EMBL" id="AMQ56499.1"/>
    </source>
</evidence>
<proteinExistence type="predicted"/>
<dbReference type="PANTHER" id="PTHR43586:SF15">
    <property type="entry name" value="BLR3095 PROTEIN"/>
    <property type="match status" value="1"/>
</dbReference>
<dbReference type="AlphaFoldDB" id="A0A142EMZ4"/>
<sequence>MDCQKHLFALDSKVTYLNNAYRGPILTKAASSIQEDLERMKNPFQMSPVDFFTRVDRVKNLFANLIHATSEDIAIIPSTSYGFAVALSNWTENQGKKAITVSDEFPSGYFSAKRWSEENHGQLIVVSPEEGETSLGPVWNQRILDSIDQETGVVLLSSVHWMNGTKFDLKEIGKKCREVGALFIVDGTQSVGMMPMDVEEFQIDALICATYKWMLGPYSLALGYFGKRLQQGKPLEESWMNRTNSRNFSSLTDYQSEYILGAGRFDVGETSHFLTLPILEESLKQILSWQPENMQAYARTLKVSLLDFQQKWGLGLDLGGFSSDHLFALPLPKGIVVDQVKSALEKEQIYVSVRGTALRVSINVFNEPKDIEKLTRVLGEVYASTT</sequence>
<gene>
    <name evidence="3" type="ORF">AO498_08725</name>
</gene>
<keyword evidence="3" id="KW-0032">Aminotransferase</keyword>
<dbReference type="SUPFAM" id="SSF53383">
    <property type="entry name" value="PLP-dependent transferases"/>
    <property type="match status" value="1"/>
</dbReference>
<dbReference type="Gene3D" id="3.40.640.10">
    <property type="entry name" value="Type I PLP-dependent aspartate aminotransferase-like (Major domain)"/>
    <property type="match status" value="1"/>
</dbReference>
<dbReference type="PANTHER" id="PTHR43586">
    <property type="entry name" value="CYSTEINE DESULFURASE"/>
    <property type="match status" value="1"/>
</dbReference>
<evidence type="ECO:0000259" key="2">
    <source>
        <dbReference type="Pfam" id="PF00266"/>
    </source>
</evidence>
<accession>A0A142EMZ4</accession>
<dbReference type="InterPro" id="IPR000192">
    <property type="entry name" value="Aminotrans_V_dom"/>
</dbReference>
<dbReference type="Gene3D" id="3.90.1150.10">
    <property type="entry name" value="Aspartate Aminotransferase, domain 1"/>
    <property type="match status" value="1"/>
</dbReference>
<feature type="domain" description="Aminotransferase class V" evidence="2">
    <location>
        <begin position="52"/>
        <end position="307"/>
    </location>
</feature>
<evidence type="ECO:0000256" key="1">
    <source>
        <dbReference type="ARBA" id="ARBA00022898"/>
    </source>
</evidence>
<keyword evidence="1" id="KW-0663">Pyridoxal phosphate</keyword>
<keyword evidence="3" id="KW-0808">Transferase</keyword>
<evidence type="ECO:0000313" key="4">
    <source>
        <dbReference type="Proteomes" id="UP000073816"/>
    </source>
</evidence>
<organism evidence="3 4">
    <name type="scientific">Algoriphagus sanaruensis</name>
    <dbReference type="NCBI Taxonomy" id="1727163"/>
    <lineage>
        <taxon>Bacteria</taxon>
        <taxon>Pseudomonadati</taxon>
        <taxon>Bacteroidota</taxon>
        <taxon>Cytophagia</taxon>
        <taxon>Cytophagales</taxon>
        <taxon>Cyclobacteriaceae</taxon>
        <taxon>Algoriphagus</taxon>
    </lineage>
</organism>
<dbReference type="InterPro" id="IPR015424">
    <property type="entry name" value="PyrdxlP-dep_Trfase"/>
</dbReference>
<dbReference type="EMBL" id="CP012836">
    <property type="protein sequence ID" value="AMQ56499.1"/>
    <property type="molecule type" value="Genomic_DNA"/>
</dbReference>
<name>A0A142EMZ4_9BACT</name>
<reference evidence="4" key="1">
    <citation type="submission" date="2015-09" db="EMBL/GenBank/DDBJ databases">
        <title>Complete sequence of Algoriphagus sp. M8-2.</title>
        <authorList>
            <person name="Shintani M."/>
        </authorList>
    </citation>
    <scope>NUCLEOTIDE SEQUENCE [LARGE SCALE GENOMIC DNA]</scope>
    <source>
        <strain evidence="4">M8-2</strain>
    </source>
</reference>
<dbReference type="PATRIC" id="fig|1727163.4.peg.1821"/>
<dbReference type="KEGG" id="alm:AO498_08725"/>
<dbReference type="STRING" id="1727163.AO498_08725"/>
<keyword evidence="4" id="KW-1185">Reference proteome</keyword>
<dbReference type="GO" id="GO:0008483">
    <property type="term" value="F:transaminase activity"/>
    <property type="evidence" value="ECO:0007669"/>
    <property type="project" value="UniProtKB-KW"/>
</dbReference>
<dbReference type="InterPro" id="IPR015421">
    <property type="entry name" value="PyrdxlP-dep_Trfase_major"/>
</dbReference>
<protein>
    <submittedName>
        <fullName evidence="3">Aminotransferase class V</fullName>
    </submittedName>
</protein>
<dbReference type="OrthoDB" id="513408at2"/>